<dbReference type="Gene3D" id="2.60.40.1180">
    <property type="entry name" value="Golgi alpha-mannosidase II"/>
    <property type="match status" value="1"/>
</dbReference>
<name>A0A0R1XNT3_9LACO</name>
<feature type="domain" description="Glycosyl hydrolase family 13 catalytic" evidence="5">
    <location>
        <begin position="10"/>
        <end position="413"/>
    </location>
</feature>
<dbReference type="EC" id="3.2.1.93" evidence="4"/>
<dbReference type="STRING" id="1423734.FC83_GL000534"/>
<reference evidence="6 7" key="1">
    <citation type="journal article" date="2015" name="Genome Announc.">
        <title>Expanding the biotechnology potential of lactobacilli through comparative genomics of 213 strains and associated genera.</title>
        <authorList>
            <person name="Sun Z."/>
            <person name="Harris H.M."/>
            <person name="McCann A."/>
            <person name="Guo C."/>
            <person name="Argimon S."/>
            <person name="Zhang W."/>
            <person name="Yang X."/>
            <person name="Jeffery I.B."/>
            <person name="Cooney J.C."/>
            <person name="Kagawa T.F."/>
            <person name="Liu W."/>
            <person name="Song Y."/>
            <person name="Salvetti E."/>
            <person name="Wrobel A."/>
            <person name="Rasinkangas P."/>
            <person name="Parkhill J."/>
            <person name="Rea M.C."/>
            <person name="O'Sullivan O."/>
            <person name="Ritari J."/>
            <person name="Douillard F.P."/>
            <person name="Paul Ross R."/>
            <person name="Yang R."/>
            <person name="Briner A.E."/>
            <person name="Felis G.E."/>
            <person name="de Vos W.M."/>
            <person name="Barrangou R."/>
            <person name="Klaenhammer T.R."/>
            <person name="Caufield P.W."/>
            <person name="Cui Y."/>
            <person name="Zhang H."/>
            <person name="O'Toole P.W."/>
        </authorList>
    </citation>
    <scope>NUCLEOTIDE SEQUENCE [LARGE SCALE GENOMIC DNA]</scope>
    <source>
        <strain evidence="6 7">DSM 18527</strain>
    </source>
</reference>
<keyword evidence="2" id="KW-0378">Hydrolase</keyword>
<dbReference type="NCBIfam" id="NF008183">
    <property type="entry name" value="PRK10933.1"/>
    <property type="match status" value="1"/>
</dbReference>
<comment type="caution">
    <text evidence="6">The sequence shown here is derived from an EMBL/GenBank/DDBJ whole genome shotgun (WGS) entry which is preliminary data.</text>
</comment>
<dbReference type="Gene3D" id="3.20.20.80">
    <property type="entry name" value="Glycosidases"/>
    <property type="match status" value="1"/>
</dbReference>
<organism evidence="6 7">
    <name type="scientific">Agrilactobacillus composti DSM 18527 = JCM 14202</name>
    <dbReference type="NCBI Taxonomy" id="1423734"/>
    <lineage>
        <taxon>Bacteria</taxon>
        <taxon>Bacillati</taxon>
        <taxon>Bacillota</taxon>
        <taxon>Bacilli</taxon>
        <taxon>Lactobacillales</taxon>
        <taxon>Lactobacillaceae</taxon>
        <taxon>Agrilactobacillus</taxon>
    </lineage>
</organism>
<evidence type="ECO:0000313" key="7">
    <source>
        <dbReference type="Proteomes" id="UP000051236"/>
    </source>
</evidence>
<dbReference type="FunFam" id="2.60.40.1180:FF:000007">
    <property type="entry name" value="Sucrose isomerase"/>
    <property type="match status" value="1"/>
</dbReference>
<dbReference type="InterPro" id="IPR056300">
    <property type="entry name" value="SusG-like_C"/>
</dbReference>
<dbReference type="AlphaFoldDB" id="A0A0R1XNT3"/>
<dbReference type="SUPFAM" id="SSF51011">
    <property type="entry name" value="Glycosyl hydrolase domain"/>
    <property type="match status" value="1"/>
</dbReference>
<dbReference type="SUPFAM" id="SSF51445">
    <property type="entry name" value="(Trans)glycosidases"/>
    <property type="match status" value="1"/>
</dbReference>
<dbReference type="Gene3D" id="3.90.400.10">
    <property type="entry name" value="Oligo-1,6-glucosidase, Domain 2"/>
    <property type="match status" value="1"/>
</dbReference>
<sequence length="550" mass="62392">MNFENKVIYQIYPKSFYDSNGDGIGDLPGIIAKIPYLAKLHIDMIWFNPFFVSPQKDNGYDIADYYAVDPMFGTMADFDQLVTALKSANIEVMLDMVLNHVSTASTWFQKALAGDKKYQDFFYIRDPKPNGDLPNNWDSKFGGPAWAPFGDTGKYYLHLYDPSQADLDWHNPVVREELFKVINFWRAKGVKGFRFDVINVTGKPTDLADAPAGTDSKFMYTDTPVVQQYLQEMNRASFGQDADSITVGEMSSTTIPNSVAYTLPANHELTMVFTFHHLKVDYDHGEKWSKVPFDFQLLKKTLNDWQVGMVQGGGWNALFWNNHDQPWALNRFGDPGTYRVKSATMLATAMHLLRGTPYIYQGEEIGMIDPAYETMADYVDIEAKNAYARLLKQGKTPAEAFAIVQSKARDNSRAPMHWDDSEHAGFTTGTPWLRPTDQGQINVAAELDHGEIFDYYQQLIHLRHTDPIISLGDYAPVQLGDAQVYAYVRLYQGRQLLVLNNFYGTETTFEVPVAYQVAQAKTLISNYNRDLTNLPAQIKLQPYEAIALAF</sequence>
<keyword evidence="7" id="KW-1185">Reference proteome</keyword>
<dbReference type="CDD" id="cd11333">
    <property type="entry name" value="AmyAc_SI_OligoGlu_DGase"/>
    <property type="match status" value="1"/>
</dbReference>
<dbReference type="eggNOG" id="COG0366">
    <property type="taxonomic scope" value="Bacteria"/>
</dbReference>
<evidence type="ECO:0000256" key="4">
    <source>
        <dbReference type="NCBIfam" id="TIGR02403"/>
    </source>
</evidence>
<dbReference type="PANTHER" id="PTHR10357:SF217">
    <property type="entry name" value="TREHALOSE-6-PHOSPHATE HYDROLASE"/>
    <property type="match status" value="1"/>
</dbReference>
<dbReference type="RefSeq" id="WP_057002829.1">
    <property type="nucleotide sequence ID" value="NZ_AZGA01000074.1"/>
</dbReference>
<dbReference type="InterPro" id="IPR013780">
    <property type="entry name" value="Glyco_hydro_b"/>
</dbReference>
<dbReference type="SMART" id="SM00642">
    <property type="entry name" value="Aamy"/>
    <property type="match status" value="1"/>
</dbReference>
<evidence type="ECO:0000256" key="2">
    <source>
        <dbReference type="ARBA" id="ARBA00022801"/>
    </source>
</evidence>
<accession>A0A0R1XNT3</accession>
<gene>
    <name evidence="6" type="ORF">FC83_GL000534</name>
</gene>
<evidence type="ECO:0000256" key="3">
    <source>
        <dbReference type="ARBA" id="ARBA00023295"/>
    </source>
</evidence>
<proteinExistence type="inferred from homology"/>
<dbReference type="NCBIfam" id="TIGR02403">
    <property type="entry name" value="trehalose_treC"/>
    <property type="match status" value="1"/>
</dbReference>
<evidence type="ECO:0000259" key="5">
    <source>
        <dbReference type="SMART" id="SM00642"/>
    </source>
</evidence>
<keyword evidence="3" id="KW-0326">Glycosidase</keyword>
<dbReference type="Proteomes" id="UP000051236">
    <property type="component" value="Unassembled WGS sequence"/>
</dbReference>
<dbReference type="GO" id="GO:0005993">
    <property type="term" value="P:trehalose catabolic process"/>
    <property type="evidence" value="ECO:0007669"/>
    <property type="project" value="InterPro"/>
</dbReference>
<protein>
    <recommendedName>
        <fullName evidence="4">Alpha,alpha-phosphotrehalase</fullName>
        <ecNumber evidence="4">3.2.1.93</ecNumber>
    </recommendedName>
</protein>
<dbReference type="InterPro" id="IPR045857">
    <property type="entry name" value="O16G_dom_2"/>
</dbReference>
<dbReference type="InterPro" id="IPR006047">
    <property type="entry name" value="GH13_cat_dom"/>
</dbReference>
<dbReference type="FunFam" id="3.20.20.80:FF:000064">
    <property type="entry name" value="Oligo-1,6-glucosidase"/>
    <property type="match status" value="1"/>
</dbReference>
<dbReference type="InterPro" id="IPR012769">
    <property type="entry name" value="Trehalose_TreC"/>
</dbReference>
<dbReference type="GO" id="GO:0004556">
    <property type="term" value="F:alpha-amylase activity"/>
    <property type="evidence" value="ECO:0007669"/>
    <property type="project" value="TreeGrafter"/>
</dbReference>
<dbReference type="GO" id="GO:0005737">
    <property type="term" value="C:cytoplasm"/>
    <property type="evidence" value="ECO:0007669"/>
    <property type="project" value="UniProtKB-UniRule"/>
</dbReference>
<dbReference type="InterPro" id="IPR017853">
    <property type="entry name" value="GH"/>
</dbReference>
<dbReference type="Pfam" id="PF23915">
    <property type="entry name" value="SusG_C"/>
    <property type="match status" value="1"/>
</dbReference>
<dbReference type="PATRIC" id="fig|1423734.3.peg.540"/>
<comment type="similarity">
    <text evidence="1">Belongs to the glycosyl hydrolase 13 family.</text>
</comment>
<dbReference type="Pfam" id="PF00128">
    <property type="entry name" value="Alpha-amylase"/>
    <property type="match status" value="1"/>
</dbReference>
<dbReference type="PANTHER" id="PTHR10357">
    <property type="entry name" value="ALPHA-AMYLASE FAMILY MEMBER"/>
    <property type="match status" value="1"/>
</dbReference>
<evidence type="ECO:0000313" key="6">
    <source>
        <dbReference type="EMBL" id="KRM31854.1"/>
    </source>
</evidence>
<dbReference type="GO" id="GO:0008788">
    <property type="term" value="F:alpha,alpha-phosphotrehalase activity"/>
    <property type="evidence" value="ECO:0007669"/>
    <property type="project" value="UniProtKB-UniRule"/>
</dbReference>
<dbReference type="EMBL" id="AZGA01000074">
    <property type="protein sequence ID" value="KRM31854.1"/>
    <property type="molecule type" value="Genomic_DNA"/>
</dbReference>
<evidence type="ECO:0000256" key="1">
    <source>
        <dbReference type="ARBA" id="ARBA00008061"/>
    </source>
</evidence>